<dbReference type="GO" id="GO:0032050">
    <property type="term" value="F:clathrin heavy chain binding"/>
    <property type="evidence" value="ECO:0007669"/>
    <property type="project" value="TreeGrafter"/>
</dbReference>
<accession>A0A8S9M502</accession>
<evidence type="ECO:0000256" key="6">
    <source>
        <dbReference type="ARBA" id="ARBA00023176"/>
    </source>
</evidence>
<protein>
    <submittedName>
        <fullName evidence="9">Uncharacterized protein</fullName>
    </submittedName>
</protein>
<keyword evidence="7" id="KW-0968">Cytoplasmic vesicle</keyword>
<dbReference type="GO" id="GO:0030130">
    <property type="term" value="C:clathrin coat of trans-Golgi network vesicle"/>
    <property type="evidence" value="ECO:0007669"/>
    <property type="project" value="InterPro"/>
</dbReference>
<comment type="function">
    <text evidence="1">Clathrin is the major protein of the polyhedral coat of coated pits and vesicles.</text>
</comment>
<dbReference type="GO" id="GO:0006886">
    <property type="term" value="P:intracellular protein transport"/>
    <property type="evidence" value="ECO:0007669"/>
    <property type="project" value="InterPro"/>
</dbReference>
<dbReference type="AlphaFoldDB" id="A0A8S9M502"/>
<organism evidence="9">
    <name type="scientific">Brassica cretica</name>
    <name type="common">Mustard</name>
    <dbReference type="NCBI Taxonomy" id="69181"/>
    <lineage>
        <taxon>Eukaryota</taxon>
        <taxon>Viridiplantae</taxon>
        <taxon>Streptophyta</taxon>
        <taxon>Embryophyta</taxon>
        <taxon>Tracheophyta</taxon>
        <taxon>Spermatophyta</taxon>
        <taxon>Magnoliopsida</taxon>
        <taxon>eudicotyledons</taxon>
        <taxon>Gunneridae</taxon>
        <taxon>Pentapetalae</taxon>
        <taxon>rosids</taxon>
        <taxon>malvids</taxon>
        <taxon>Brassicales</taxon>
        <taxon>Brassicaceae</taxon>
        <taxon>Brassiceae</taxon>
        <taxon>Brassica</taxon>
    </lineage>
</organism>
<dbReference type="PANTHER" id="PTHR10639">
    <property type="entry name" value="CLATHRIN LIGHT CHAIN"/>
    <property type="match status" value="1"/>
</dbReference>
<dbReference type="EMBL" id="QGKY02000089">
    <property type="protein sequence ID" value="KAF2613527.1"/>
    <property type="molecule type" value="Genomic_DNA"/>
</dbReference>
<evidence type="ECO:0000313" key="9">
    <source>
        <dbReference type="EMBL" id="KAF2613527.1"/>
    </source>
</evidence>
<comment type="subcellular location">
    <subcellularLocation>
        <location evidence="2">Cytoplasmic vesicle membrane</location>
        <topology evidence="2">Peripheral membrane protein</topology>
        <orientation evidence="2">Cytoplasmic side</orientation>
    </subcellularLocation>
    <subcellularLocation>
        <location evidence="3">Membrane</location>
        <location evidence="3">Coated pit</location>
        <topology evidence="3">Peripheral membrane protein</topology>
        <orientation evidence="3">Cytoplasmic side</orientation>
    </subcellularLocation>
</comment>
<feature type="region of interest" description="Disordered" evidence="8">
    <location>
        <begin position="61"/>
        <end position="90"/>
    </location>
</feature>
<evidence type="ECO:0000256" key="7">
    <source>
        <dbReference type="ARBA" id="ARBA00023329"/>
    </source>
</evidence>
<dbReference type="InterPro" id="IPR000996">
    <property type="entry name" value="Clathrin_L-chain"/>
</dbReference>
<evidence type="ECO:0000256" key="2">
    <source>
        <dbReference type="ARBA" id="ARBA00004180"/>
    </source>
</evidence>
<dbReference type="GO" id="GO:0030132">
    <property type="term" value="C:clathrin coat of coated pit"/>
    <property type="evidence" value="ECO:0007669"/>
    <property type="project" value="InterPro"/>
</dbReference>
<comment type="caution">
    <text evidence="9">The sequence shown here is derived from an EMBL/GenBank/DDBJ whole genome shotgun (WGS) entry which is preliminary data.</text>
</comment>
<name>A0A8S9M502_BRACR</name>
<evidence type="ECO:0000256" key="1">
    <source>
        <dbReference type="ARBA" id="ARBA00003913"/>
    </source>
</evidence>
<keyword evidence="5" id="KW-0472">Membrane</keyword>
<gene>
    <name evidence="9" type="ORF">F2Q70_00008658</name>
</gene>
<comment type="similarity">
    <text evidence="4">Belongs to the clathrin light chain family.</text>
</comment>
<evidence type="ECO:0000256" key="5">
    <source>
        <dbReference type="ARBA" id="ARBA00023136"/>
    </source>
</evidence>
<evidence type="ECO:0000256" key="8">
    <source>
        <dbReference type="SAM" id="MobiDB-lite"/>
    </source>
</evidence>
<reference evidence="9" key="1">
    <citation type="submission" date="2019-12" db="EMBL/GenBank/DDBJ databases">
        <title>Genome sequencing and annotation of Brassica cretica.</title>
        <authorList>
            <person name="Studholme D.J."/>
            <person name="Sarris P.F."/>
        </authorList>
    </citation>
    <scope>NUCLEOTIDE SEQUENCE</scope>
    <source>
        <strain evidence="9">PFS-102/07</strain>
        <tissue evidence="9">Leaf</tissue>
    </source>
</reference>
<proteinExistence type="inferred from homology"/>
<dbReference type="PANTHER" id="PTHR10639:SF35">
    <property type="entry name" value="CLATHRIN LIGHT CHAIN"/>
    <property type="match status" value="1"/>
</dbReference>
<keyword evidence="6" id="KW-0168">Coated pit</keyword>
<dbReference type="GO" id="GO:0005198">
    <property type="term" value="F:structural molecule activity"/>
    <property type="evidence" value="ECO:0007669"/>
    <property type="project" value="InterPro"/>
</dbReference>
<sequence length="142" mass="15392">MSVFEDSFVILGDDASESVPVSGSFDTTTDHSFSAYDGSAQVDDSIDDVFAAPSSDYGAYSNGDDVFGSNGGHDGPILPPPSEMESDEGSALREWRRLDLIWNSDLDLVLLLSEKKLSKVDHFSREDDDESVKLVSSFDLDA</sequence>
<dbReference type="GO" id="GO:0072583">
    <property type="term" value="P:clathrin-dependent endocytosis"/>
    <property type="evidence" value="ECO:0007669"/>
    <property type="project" value="TreeGrafter"/>
</dbReference>
<evidence type="ECO:0000256" key="3">
    <source>
        <dbReference type="ARBA" id="ARBA00004277"/>
    </source>
</evidence>
<evidence type="ECO:0000256" key="4">
    <source>
        <dbReference type="ARBA" id="ARBA00005263"/>
    </source>
</evidence>